<organism evidence="1">
    <name type="scientific">Anguilla anguilla</name>
    <name type="common">European freshwater eel</name>
    <name type="synonym">Muraena anguilla</name>
    <dbReference type="NCBI Taxonomy" id="7936"/>
    <lineage>
        <taxon>Eukaryota</taxon>
        <taxon>Metazoa</taxon>
        <taxon>Chordata</taxon>
        <taxon>Craniata</taxon>
        <taxon>Vertebrata</taxon>
        <taxon>Euteleostomi</taxon>
        <taxon>Actinopterygii</taxon>
        <taxon>Neopterygii</taxon>
        <taxon>Teleostei</taxon>
        <taxon>Anguilliformes</taxon>
        <taxon>Anguillidae</taxon>
        <taxon>Anguilla</taxon>
    </lineage>
</organism>
<name>A0A0E9SMG7_ANGAN</name>
<protein>
    <submittedName>
        <fullName evidence="1">Uncharacterized protein</fullName>
    </submittedName>
</protein>
<accession>A0A0E9SMG7</accession>
<reference evidence="1" key="1">
    <citation type="submission" date="2014-11" db="EMBL/GenBank/DDBJ databases">
        <authorList>
            <person name="Amaro Gonzalez C."/>
        </authorList>
    </citation>
    <scope>NUCLEOTIDE SEQUENCE</scope>
</reference>
<dbReference type="AlphaFoldDB" id="A0A0E9SMG7"/>
<dbReference type="EMBL" id="GBXM01066066">
    <property type="protein sequence ID" value="JAH42511.1"/>
    <property type="molecule type" value="Transcribed_RNA"/>
</dbReference>
<evidence type="ECO:0000313" key="1">
    <source>
        <dbReference type="EMBL" id="JAH42511.1"/>
    </source>
</evidence>
<sequence>MDSWQREREPLDSRSDFGMKSICAEQPYCQNPVRPSK</sequence>
<reference evidence="1" key="2">
    <citation type="journal article" date="2015" name="Fish Shellfish Immunol.">
        <title>Early steps in the European eel (Anguilla anguilla)-Vibrio vulnificus interaction in the gills: Role of the RtxA13 toxin.</title>
        <authorList>
            <person name="Callol A."/>
            <person name="Pajuelo D."/>
            <person name="Ebbesson L."/>
            <person name="Teles M."/>
            <person name="MacKenzie S."/>
            <person name="Amaro C."/>
        </authorList>
    </citation>
    <scope>NUCLEOTIDE SEQUENCE</scope>
</reference>
<proteinExistence type="predicted"/>